<gene>
    <name evidence="1" type="ORF">MYCIT1_LOCUS18192</name>
</gene>
<evidence type="ECO:0000313" key="1">
    <source>
        <dbReference type="EMBL" id="CAK5272519.1"/>
    </source>
</evidence>
<accession>A0AAD2H9F3</accession>
<organism evidence="1 2">
    <name type="scientific">Mycena citricolor</name>
    <dbReference type="NCBI Taxonomy" id="2018698"/>
    <lineage>
        <taxon>Eukaryota</taxon>
        <taxon>Fungi</taxon>
        <taxon>Dikarya</taxon>
        <taxon>Basidiomycota</taxon>
        <taxon>Agaricomycotina</taxon>
        <taxon>Agaricomycetes</taxon>
        <taxon>Agaricomycetidae</taxon>
        <taxon>Agaricales</taxon>
        <taxon>Marasmiineae</taxon>
        <taxon>Mycenaceae</taxon>
        <taxon>Mycena</taxon>
    </lineage>
</organism>
<dbReference type="EMBL" id="CAVNYO010000181">
    <property type="protein sequence ID" value="CAK5272519.1"/>
    <property type="molecule type" value="Genomic_DNA"/>
</dbReference>
<reference evidence="1" key="1">
    <citation type="submission" date="2023-11" db="EMBL/GenBank/DDBJ databases">
        <authorList>
            <person name="De Vega J J."/>
            <person name="De Vega J J."/>
        </authorList>
    </citation>
    <scope>NUCLEOTIDE SEQUENCE</scope>
</reference>
<protein>
    <recommendedName>
        <fullName evidence="3">F-box domain-containing protein</fullName>
    </recommendedName>
</protein>
<name>A0AAD2H9F3_9AGAR</name>
<dbReference type="AlphaFoldDB" id="A0AAD2H9F3"/>
<keyword evidence="2" id="KW-1185">Reference proteome</keyword>
<dbReference type="Proteomes" id="UP001295794">
    <property type="component" value="Unassembled WGS sequence"/>
</dbReference>
<sequence length="419" mass="46777">SHLFTAVKPISISDLAPELLCQIFKWFCIHDADQRPSGMRVYTLTRICGLWRTLSQNLPELWTSIYISRVQPLHAQMVDECLRRSKDLSLDVSLTMKETNGMWPILFLIWGSVGRIRSLALDLTRSTFENLGLQVAPAYAPRLEYLELHASGPETSSQQQFHSSIQLRHSPLLKSLVLGGVGIQHPDPAEFVHKLEVLDLDAGAFVNDRGLPGLKILLSFWAVEEVRETSALRLLAIRGFAAELRPSPDEAVSFASFVSCVTSLFIGYRWAGPSVLAAFRCAPLRQITILDEAPQFATDLAQQDMQFPTVTSLDIEDSTAIPGLKNTLPAISRLRIRGTVNLPDLESLSTGNQWADLRVLIVEASGISLKNLCAFVEARASASLPLAEVVYRMPKDSLFAVNLWTKWLKEHTDFRDERL</sequence>
<evidence type="ECO:0008006" key="3">
    <source>
        <dbReference type="Google" id="ProtNLM"/>
    </source>
</evidence>
<proteinExistence type="predicted"/>
<feature type="non-terminal residue" evidence="1">
    <location>
        <position position="1"/>
    </location>
</feature>
<evidence type="ECO:0000313" key="2">
    <source>
        <dbReference type="Proteomes" id="UP001295794"/>
    </source>
</evidence>
<comment type="caution">
    <text evidence="1">The sequence shown here is derived from an EMBL/GenBank/DDBJ whole genome shotgun (WGS) entry which is preliminary data.</text>
</comment>
<dbReference type="Gene3D" id="3.80.10.10">
    <property type="entry name" value="Ribonuclease Inhibitor"/>
    <property type="match status" value="1"/>
</dbReference>
<dbReference type="SUPFAM" id="SSF52047">
    <property type="entry name" value="RNI-like"/>
    <property type="match status" value="1"/>
</dbReference>
<dbReference type="InterPro" id="IPR032675">
    <property type="entry name" value="LRR_dom_sf"/>
</dbReference>